<protein>
    <submittedName>
        <fullName evidence="3">DUF6801 domain-containing protein</fullName>
    </submittedName>
</protein>
<proteinExistence type="predicted"/>
<evidence type="ECO:0000259" key="2">
    <source>
        <dbReference type="Pfam" id="PF20611"/>
    </source>
</evidence>
<keyword evidence="4" id="KW-1185">Reference proteome</keyword>
<sequence>MSIARWTPRAMTRIVAAAVIIVGMSLALGTRSSASEQDADATLTYACPFPSGDQRVAVKVTGVFPAAETVGRSVQPRDVEVTPRLPHAALADLTGLDATSVTASADLSVAVAQNGHSSTATWSGLAAPSTPIPGSGDLALPASGPVPPTTAGSAGLTTFIAGPLTLVLTPHRADGGATNPATVPLNCTLDVGPDAVLATVPVTVAGDSGTSPSHDGRTRAGSSTATPADDDPCVVSFPNSPTPGEAYMAGFSNVHKLGGSTLIGRENGQTTGHVTLELGYQISINQCTGDTHIYSRASLDDDGEHKLPPATATFLTFGFMPTTATLELTSPEGTDLEIDSHGYQDSEGNYFEETTITSQLVIRIHDVLVNGTPLDVGPHCESATPMPVTLTGELPDYEVNLGGPLTGTVKIPPFSGCGVGEDLDPLFTGSISGPDNYMKLIQGVPCTRPTDGTPPQNCDPIDRPDPRP</sequence>
<reference evidence="3 4" key="1">
    <citation type="submission" date="2024-09" db="EMBL/GenBank/DDBJ databases">
        <authorList>
            <person name="Sun Q."/>
            <person name="Mori K."/>
        </authorList>
    </citation>
    <scope>NUCLEOTIDE SEQUENCE [LARGE SCALE GENOMIC DNA]</scope>
    <source>
        <strain evidence="3 4">TBRC 0563</strain>
    </source>
</reference>
<gene>
    <name evidence="3" type="ORF">ACFFNX_20100</name>
</gene>
<feature type="domain" description="DUF6801" evidence="2">
    <location>
        <begin position="44"/>
        <end position="198"/>
    </location>
</feature>
<accession>A0ABV5YHF9</accession>
<feature type="region of interest" description="Disordered" evidence="1">
    <location>
        <begin position="204"/>
        <end position="231"/>
    </location>
</feature>
<evidence type="ECO:0000256" key="1">
    <source>
        <dbReference type="SAM" id="MobiDB-lite"/>
    </source>
</evidence>
<dbReference type="EMBL" id="JBHLZP010000141">
    <property type="protein sequence ID" value="MFB9834489.1"/>
    <property type="molecule type" value="Genomic_DNA"/>
</dbReference>
<dbReference type="Proteomes" id="UP001589627">
    <property type="component" value="Unassembled WGS sequence"/>
</dbReference>
<evidence type="ECO:0000313" key="3">
    <source>
        <dbReference type="EMBL" id="MFB9834489.1"/>
    </source>
</evidence>
<organism evidence="3 4">
    <name type="scientific">Actinoallomurus acaciae</name>
    <dbReference type="NCBI Taxonomy" id="502577"/>
    <lineage>
        <taxon>Bacteria</taxon>
        <taxon>Bacillati</taxon>
        <taxon>Actinomycetota</taxon>
        <taxon>Actinomycetes</taxon>
        <taxon>Streptosporangiales</taxon>
        <taxon>Thermomonosporaceae</taxon>
        <taxon>Actinoallomurus</taxon>
    </lineage>
</organism>
<dbReference type="Pfam" id="PF20611">
    <property type="entry name" value="DUF6801"/>
    <property type="match status" value="1"/>
</dbReference>
<feature type="region of interest" description="Disordered" evidence="1">
    <location>
        <begin position="445"/>
        <end position="468"/>
    </location>
</feature>
<evidence type="ECO:0000313" key="4">
    <source>
        <dbReference type="Proteomes" id="UP001589627"/>
    </source>
</evidence>
<dbReference type="InterPro" id="IPR046542">
    <property type="entry name" value="DUF6801"/>
</dbReference>
<name>A0ABV5YHF9_9ACTN</name>
<comment type="caution">
    <text evidence="3">The sequence shown here is derived from an EMBL/GenBank/DDBJ whole genome shotgun (WGS) entry which is preliminary data.</text>
</comment>
<dbReference type="RefSeq" id="WP_378204180.1">
    <property type="nucleotide sequence ID" value="NZ_JBHLZP010000141.1"/>
</dbReference>